<dbReference type="Pfam" id="PF08007">
    <property type="entry name" value="JmjC_2"/>
    <property type="match status" value="1"/>
</dbReference>
<evidence type="ECO:0000256" key="9">
    <source>
        <dbReference type="ARBA" id="ARBA00023015"/>
    </source>
</evidence>
<evidence type="ECO:0000256" key="7">
    <source>
        <dbReference type="ARBA" id="ARBA00023002"/>
    </source>
</evidence>
<evidence type="ECO:0000256" key="14">
    <source>
        <dbReference type="RuleBase" id="RU366061"/>
    </source>
</evidence>
<keyword evidence="4 14" id="KW-0479">Metal-binding</keyword>
<gene>
    <name evidence="16" type="ORF">ALC62_05060</name>
</gene>
<evidence type="ECO:0000256" key="8">
    <source>
        <dbReference type="ARBA" id="ARBA00023004"/>
    </source>
</evidence>
<keyword evidence="9 14" id="KW-0805">Transcription regulation</keyword>
<organism evidence="16 17">
    <name type="scientific">Cyphomyrmex costatus</name>
    <dbReference type="NCBI Taxonomy" id="456900"/>
    <lineage>
        <taxon>Eukaryota</taxon>
        <taxon>Metazoa</taxon>
        <taxon>Ecdysozoa</taxon>
        <taxon>Arthropoda</taxon>
        <taxon>Hexapoda</taxon>
        <taxon>Insecta</taxon>
        <taxon>Pterygota</taxon>
        <taxon>Neoptera</taxon>
        <taxon>Endopterygota</taxon>
        <taxon>Hymenoptera</taxon>
        <taxon>Apocrita</taxon>
        <taxon>Aculeata</taxon>
        <taxon>Formicoidea</taxon>
        <taxon>Formicidae</taxon>
        <taxon>Myrmicinae</taxon>
        <taxon>Cyphomyrmex</taxon>
    </lineage>
</organism>
<evidence type="ECO:0000256" key="2">
    <source>
        <dbReference type="ARBA" id="ARBA00010309"/>
    </source>
</evidence>
<dbReference type="GO" id="GO:0005506">
    <property type="term" value="F:iron ion binding"/>
    <property type="evidence" value="ECO:0007669"/>
    <property type="project" value="UniProtKB-UniRule"/>
</dbReference>
<keyword evidence="8 14" id="KW-0408">Iron</keyword>
<dbReference type="Proteomes" id="UP000078542">
    <property type="component" value="Unassembled WGS sequence"/>
</dbReference>
<dbReference type="EMBL" id="KQ977279">
    <property type="protein sequence ID" value="KYN04294.1"/>
    <property type="molecule type" value="Genomic_DNA"/>
</dbReference>
<keyword evidence="16" id="KW-0489">Methyltransferase</keyword>
<keyword evidence="16" id="KW-0808">Transferase</keyword>
<dbReference type="SUPFAM" id="SSF51197">
    <property type="entry name" value="Clavaminate synthase-like"/>
    <property type="match status" value="1"/>
</dbReference>
<dbReference type="GO" id="GO:0140680">
    <property type="term" value="F:histone H3K36me/H3K36me2 demethylase activity"/>
    <property type="evidence" value="ECO:0007669"/>
    <property type="project" value="UniProtKB-EC"/>
</dbReference>
<evidence type="ECO:0000256" key="4">
    <source>
        <dbReference type="ARBA" id="ARBA00022723"/>
    </source>
</evidence>
<keyword evidence="10 14" id="KW-0804">Transcription</keyword>
<dbReference type="FunFam" id="2.60.120.650:FF:000013">
    <property type="entry name" value="Ribosomal oxygenase 1"/>
    <property type="match status" value="1"/>
</dbReference>
<proteinExistence type="inferred from homology"/>
<evidence type="ECO:0000256" key="10">
    <source>
        <dbReference type="ARBA" id="ARBA00023163"/>
    </source>
</evidence>
<comment type="function">
    <text evidence="12">Oxygenase that can act as both a histone lysine demethylase and a ribosomal histidine hydroxylase. Specifically demethylates 'Lys-4' (H3K4me) and 'Lys-36' (H3K36me) of histone H3, thereby playing a central role in histone code.</text>
</comment>
<feature type="domain" description="JmjC" evidence="15">
    <location>
        <begin position="106"/>
        <end position="250"/>
    </location>
</feature>
<evidence type="ECO:0000256" key="3">
    <source>
        <dbReference type="ARBA" id="ARBA00022491"/>
    </source>
</evidence>
<dbReference type="GO" id="GO:0005730">
    <property type="term" value="C:nucleolus"/>
    <property type="evidence" value="ECO:0007669"/>
    <property type="project" value="TreeGrafter"/>
</dbReference>
<dbReference type="InterPro" id="IPR003347">
    <property type="entry name" value="JmjC_dom"/>
</dbReference>
<protein>
    <recommendedName>
        <fullName evidence="14">Bifunctional lysine-specific demethylase and histidyl-hydroxylase</fullName>
        <ecNumber evidence="14">1.14.11.27</ecNumber>
    </recommendedName>
</protein>
<evidence type="ECO:0000256" key="6">
    <source>
        <dbReference type="ARBA" id="ARBA00022964"/>
    </source>
</evidence>
<evidence type="ECO:0000256" key="1">
    <source>
        <dbReference type="ARBA" id="ARBA00004123"/>
    </source>
</evidence>
<keyword evidence="5" id="KW-0156">Chromatin regulator</keyword>
<evidence type="ECO:0000256" key="5">
    <source>
        <dbReference type="ARBA" id="ARBA00022853"/>
    </source>
</evidence>
<evidence type="ECO:0000256" key="11">
    <source>
        <dbReference type="ARBA" id="ARBA00023242"/>
    </source>
</evidence>
<dbReference type="PANTHER" id="PTHR13096">
    <property type="entry name" value="MINA53 MYC INDUCED NUCLEAR ANTIGEN"/>
    <property type="match status" value="1"/>
</dbReference>
<dbReference type="InterPro" id="IPR049043">
    <property type="entry name" value="WHD_RIOX1"/>
</dbReference>
<keyword evidence="17" id="KW-1185">Reference proteome</keyword>
<evidence type="ECO:0000313" key="17">
    <source>
        <dbReference type="Proteomes" id="UP000078542"/>
    </source>
</evidence>
<dbReference type="STRING" id="456900.A0A195CVW0"/>
<dbReference type="GO" id="GO:0032259">
    <property type="term" value="P:methylation"/>
    <property type="evidence" value="ECO:0007669"/>
    <property type="project" value="UniProtKB-KW"/>
</dbReference>
<keyword evidence="6 14" id="KW-0223">Dioxygenase</keyword>
<dbReference type="FunFam" id="3.90.930.40:FF:000001">
    <property type="entry name" value="ribosomal oxygenase 1 isoform X1"/>
    <property type="match status" value="1"/>
</dbReference>
<comment type="cofactor">
    <cofactor evidence="14">
        <name>Fe(2+)</name>
        <dbReference type="ChEBI" id="CHEBI:29033"/>
    </cofactor>
    <text evidence="14">Binds 1 Fe(2+) ion per subunit.</text>
</comment>
<keyword evidence="7 14" id="KW-0560">Oxidoreductase</keyword>
<sequence>MSDIENDHDPVKDCHQLLKWMIYPMDVDNFFKQNWEKNPLYVNRESHNFYKKLLTLHVLDDTLKNNNVLFTKHIDITSYSNGVRETHNPPGRAYSSVVWDYYRNKCSVRMLNPQIFMGKIHALNATLQEFFGCFVGANIYLTPPNSQGFAPHYDDVEAFILQVEGEKRWKLYKPLKQNQYLPRYSSKNFDQSEIGEPIMDTIVKAGDLLYLPRGTIHQAMTRNSHSLHITVSVYQRNSWCNLLEKVLPQALKQATKNNVCFREGLPLNYLKYVGEAYDSSCHKDAFKNNVKTLITLLLDYIDIDNAADLMAKGHIHDFLPPYVFKKERRNTILEDGEFLNINGYKCYKEIKLSTRIRLLRLHCIRLIKEDVYKIYYSTDNSKEYHEYEPHFLEIDKELVPAIKQIITCYPDFISVRELRIKDDDIKIQVAKDLWEKNLIITKVPLYTEFD</sequence>
<comment type="subcellular location">
    <subcellularLocation>
        <location evidence="1 14">Nucleus</location>
    </subcellularLocation>
</comment>
<dbReference type="Gene3D" id="3.90.930.40">
    <property type="match status" value="1"/>
</dbReference>
<dbReference type="Pfam" id="PF21233">
    <property type="entry name" value="WHD_RIOX1"/>
    <property type="match status" value="1"/>
</dbReference>
<name>A0A195CVW0_9HYME</name>
<reference evidence="16 17" key="1">
    <citation type="submission" date="2016-03" db="EMBL/GenBank/DDBJ databases">
        <title>Cyphomyrmex costatus WGS genome.</title>
        <authorList>
            <person name="Nygaard S."/>
            <person name="Hu H."/>
            <person name="Boomsma J."/>
            <person name="Zhang G."/>
        </authorList>
    </citation>
    <scope>NUCLEOTIDE SEQUENCE [LARGE SCALE GENOMIC DNA]</scope>
    <source>
        <strain evidence="16">MS0001</strain>
        <tissue evidence="16">Whole body</tissue>
    </source>
</reference>
<accession>A0A195CVW0</accession>
<evidence type="ECO:0000259" key="15">
    <source>
        <dbReference type="PROSITE" id="PS51184"/>
    </source>
</evidence>
<dbReference type="GO" id="GO:0032453">
    <property type="term" value="F:histone H3K4 demethylase activity"/>
    <property type="evidence" value="ECO:0007669"/>
    <property type="project" value="TreeGrafter"/>
</dbReference>
<dbReference type="EC" id="1.14.11.27" evidence="14"/>
<evidence type="ECO:0000313" key="16">
    <source>
        <dbReference type="EMBL" id="KYN04294.1"/>
    </source>
</evidence>
<keyword evidence="11 14" id="KW-0539">Nucleus</keyword>
<evidence type="ECO:0000256" key="12">
    <source>
        <dbReference type="ARBA" id="ARBA00025670"/>
    </source>
</evidence>
<comment type="catalytic activity">
    <reaction evidence="13 14">
        <text>N(6),N(6)-dimethyl-L-lysyl(36)-[histone H3] + 2 2-oxoglutarate + 2 O2 = L-lysyl(36)-[histone H3] + 2 formaldehyde + 2 succinate + 2 CO2</text>
        <dbReference type="Rhea" id="RHEA:42032"/>
        <dbReference type="Rhea" id="RHEA-COMP:9785"/>
        <dbReference type="Rhea" id="RHEA-COMP:9787"/>
        <dbReference type="ChEBI" id="CHEBI:15379"/>
        <dbReference type="ChEBI" id="CHEBI:16526"/>
        <dbReference type="ChEBI" id="CHEBI:16810"/>
        <dbReference type="ChEBI" id="CHEBI:16842"/>
        <dbReference type="ChEBI" id="CHEBI:29969"/>
        <dbReference type="ChEBI" id="CHEBI:30031"/>
        <dbReference type="ChEBI" id="CHEBI:61976"/>
        <dbReference type="EC" id="1.14.11.27"/>
    </reaction>
</comment>
<dbReference type="InterPro" id="IPR039994">
    <property type="entry name" value="NO66-like"/>
</dbReference>
<dbReference type="Gene3D" id="1.10.10.1500">
    <property type="entry name" value="JmjC domain-containing ribosomal oxygenase (ROX), dimer domain"/>
    <property type="match status" value="1"/>
</dbReference>
<evidence type="ECO:0000256" key="13">
    <source>
        <dbReference type="ARBA" id="ARBA00047915"/>
    </source>
</evidence>
<dbReference type="AlphaFoldDB" id="A0A195CVW0"/>
<dbReference type="GO" id="GO:0008168">
    <property type="term" value="F:methyltransferase activity"/>
    <property type="evidence" value="ECO:0007669"/>
    <property type="project" value="UniProtKB-KW"/>
</dbReference>
<dbReference type="PANTHER" id="PTHR13096:SF8">
    <property type="entry name" value="RIBOSOMAL OXYGENASE 1"/>
    <property type="match status" value="1"/>
</dbReference>
<dbReference type="PROSITE" id="PS51184">
    <property type="entry name" value="JMJC"/>
    <property type="match status" value="1"/>
</dbReference>
<keyword evidence="3" id="KW-0678">Repressor</keyword>
<dbReference type="Gene3D" id="2.60.120.650">
    <property type="entry name" value="Cupin"/>
    <property type="match status" value="1"/>
</dbReference>
<comment type="similarity">
    <text evidence="2">Belongs to the ROX family. NO66 subfamily.</text>
</comment>